<dbReference type="Pfam" id="PF02985">
    <property type="entry name" value="HEAT"/>
    <property type="match status" value="1"/>
</dbReference>
<keyword evidence="2" id="KW-0677">Repeat</keyword>
<feature type="domain" description="TOG" evidence="4">
    <location>
        <begin position="1159"/>
        <end position="1418"/>
    </location>
</feature>
<dbReference type="EMBL" id="CP111015">
    <property type="protein sequence ID" value="WAR01242.1"/>
    <property type="molecule type" value="Genomic_DNA"/>
</dbReference>
<dbReference type="Proteomes" id="UP001164746">
    <property type="component" value="Chromosome 4"/>
</dbReference>
<dbReference type="PANTHER" id="PTHR23346:SF7">
    <property type="entry name" value="STALLED RIBOSOME SENSOR GCN1"/>
    <property type="match status" value="1"/>
</dbReference>
<feature type="domain" description="TOG" evidence="4">
    <location>
        <begin position="1497"/>
        <end position="1756"/>
    </location>
</feature>
<dbReference type="Pfam" id="PF23271">
    <property type="entry name" value="HEAT_GCN1"/>
    <property type="match status" value="1"/>
</dbReference>
<keyword evidence="6" id="KW-1185">Reference proteome</keyword>
<feature type="repeat" description="HEAT" evidence="3">
    <location>
        <begin position="1279"/>
        <end position="1316"/>
    </location>
</feature>
<dbReference type="Gene3D" id="1.25.10.10">
    <property type="entry name" value="Leucine-rich Repeat Variant"/>
    <property type="match status" value="6"/>
</dbReference>
<dbReference type="InterPro" id="IPR016024">
    <property type="entry name" value="ARM-type_fold"/>
</dbReference>
<dbReference type="PROSITE" id="PS50077">
    <property type="entry name" value="HEAT_REPEAT"/>
    <property type="match status" value="3"/>
</dbReference>
<reference evidence="5" key="1">
    <citation type="submission" date="2022-11" db="EMBL/GenBank/DDBJ databases">
        <title>Centuries of genome instability and evolution in soft-shell clam transmissible cancer (bioRxiv).</title>
        <authorList>
            <person name="Hart S.F.M."/>
            <person name="Yonemitsu M.A."/>
            <person name="Giersch R.M."/>
            <person name="Beal B.F."/>
            <person name="Arriagada G."/>
            <person name="Davis B.W."/>
            <person name="Ostrander E.A."/>
            <person name="Goff S.P."/>
            <person name="Metzger M.J."/>
        </authorList>
    </citation>
    <scope>NUCLEOTIDE SEQUENCE</scope>
    <source>
        <strain evidence="5">MELC-2E11</strain>
        <tissue evidence="5">Siphon/mantle</tissue>
    </source>
</reference>
<dbReference type="InterPro" id="IPR056810">
    <property type="entry name" value="GNC1-like_N"/>
</dbReference>
<gene>
    <name evidence="5" type="ORF">MAR_007800</name>
</gene>
<organism evidence="5 6">
    <name type="scientific">Mya arenaria</name>
    <name type="common">Soft-shell clam</name>
    <dbReference type="NCBI Taxonomy" id="6604"/>
    <lineage>
        <taxon>Eukaryota</taxon>
        <taxon>Metazoa</taxon>
        <taxon>Spiralia</taxon>
        <taxon>Lophotrochozoa</taxon>
        <taxon>Mollusca</taxon>
        <taxon>Bivalvia</taxon>
        <taxon>Autobranchia</taxon>
        <taxon>Heteroconchia</taxon>
        <taxon>Euheterodonta</taxon>
        <taxon>Imparidentia</taxon>
        <taxon>Neoheterodontei</taxon>
        <taxon>Myida</taxon>
        <taxon>Myoidea</taxon>
        <taxon>Myidae</taxon>
        <taxon>Mya</taxon>
    </lineage>
</organism>
<evidence type="ECO:0000313" key="6">
    <source>
        <dbReference type="Proteomes" id="UP001164746"/>
    </source>
</evidence>
<protein>
    <submittedName>
        <fullName evidence="5">GCN1-like protein</fullName>
    </submittedName>
</protein>
<sequence length="2461" mass="271729">MADHVSTSTAELLKKFSKVVLSPSTKERSEVLDSVAKCVTETDLPEQALKGIFKFLQPTITVYRDAKSLRSAQNLVVAAIKKEPAISLKLVTSILASCADAQKKLVHASKSSAGDSLVALSWSCAALHLTFQKDTAEPALLKLIECQVGLVYGALAGDNTSISNGTYRKMRNLWKMNKDVMAKYSELLQRTEATFGYMLSSLQLDLSQYAETIIKPLGAQLTSKEPSTRDEACKCIQNLATQCSDHEIVTKVTKHLFGVFNGSEGKLTLQEQKMSVVQAVGNMSCNSVSGPTTLQDLSATVTELFIPLLSTEVHEATLIHALSIMSLWCAKFYTKVPDKLMQWFQKGYTLKSSTSPGLEMVPILIQSMEKAGSQSTQVALVTEAVSAANILVKLCLVDINEESKFAPFWSLVLDSDKQVLVNEKYLSSVSETALEGVVTLSEKLILEFPTKIIDKVAKPFYRALAYCLTRKAYTIRKFTRKSISRLLSTLGGTSISLELIEVFNELLATQKVVDVEALNFEEGDRDTILEQMKYISPRILSSALVAMAAVKKPEVKDAVSIAKATLIPAHHPCSKINAIKTLARIAPDEVLPSYVAFVERLLGNDDLVMITKDEYGAYRCHEGELYDEQLASSLNLKLAEDHNIRRENKLYSYKEQMEELELRMLNHDLCKGCDVVRALVSGNAASTGLYMRELCRVLVPLLQSPLAAGNAADVMAVLGASAFEDENLGNLLSNCTIRLLKPECGFHNQWCDEQLQKQATRVVNILFAESVPEHEDEYYESNKDERKEMYPAPCFAFMFYLLSSVLTANGVAVGRDEAVMGKALKLISTHAKMRNDSKDQTKKPDLFPIKELLHLLIRVIGVSSMKIQQRANVALVEVATCVSGKPGCAHVKEDEIRALKCLVSVLPNIDDNFELGLSIAQRVWVACYDVDENVRALAQSLREDLGLDEPYDEMCSPLVDDITHPEEIIRRAAAECLAKALTCHKENIDATIQLLLMNYEKKLEMPPPILDEFGRVVSEQMQDEWQPRTGVAMALGHLAPILPPDQLLSLFNFYVPKGLGDRSSEVRSQMRQAALAAINVHGKDNVSELLPVFEEFLTNSPGTASYDAVRQSIVILMGSLAKHLDKDNPKVKPIVGQLISALSTPSQDVQESVANCLPPLVPAVKSDAPELVHKLMDLLLQSDNYGERKGAAYGLAGLVRGLGITALKQLDIMTTLEEAVKDKKNPRRREDETSKAVMKMLTAHGVKLVLPSLLKGAVELLGSMAYCAPKQLSACLPSIVPKISEVLTDSHVRVQKAGSQALRQIGNVIRNPEIQAIVPVLMDALQDPARKTSMCLQTLLETKFVHFIDAPSLALIMPVVERAFQDRATETRKMSAQIIGNMYSLTDQKDLDPYIEKVIPGLKQSLLDPVPEVRSVSARALGAMVKGMGGARFDELMNWLMETLKSEGSSVDRSGAAQDLHKLMPIIISTGKRMDIPPHVRDGYIMMYIYLPSRIINMYANTAISLLLPELEMGLFDDNWRIRYSSIQLLGDLLYSISGVSGKMSTESAGEDDNFGTESSQTLILKVLGVERRNRVLSGLYMGRCDSALLVRQAALHVWKVVVPNTPRTLREILSTLFSQLLGCLASTSHDKRQVAARTLGDLVRKLGERVLPEIIPILESGLQSEQSEQRQGVCIGLREIMNSTQREHIMFYADSLIPTVKQALCDPLPEVREAAASTFDRLHTNIGSRALDDILPDLLSKLGDGTELSEQALDGLTQVMIVKSRVVLPYLVPQLTHKPVNTRALSYLASVSGEALTKHLPKILPALMSALSEKAGTPEEAQELEYCRNVVLSVEDEVGVRTIMEELLGAAKSTEPDRCRSSVTILHSFCENTRVSYEEFLPQLFRGLIELFVRKDQEVLLAAWECLNAITKKLNPQDMLEHIHNGITPVLPIFREGILTGSQDIKELSAIALGELIKKTSAEALKPSVVQVTGPLIRILGDRFAPSVKTAVLETLTLLLSKVGVMLKPFLPQLQTTFMKALNDPNRSVRLKAASALGKLIVIHTRVDPLFTELHSGIKNAEETSVRDTMLQALRFCLAGAGAKMSPANRKLIVSSLVELLGSPEDSTRMVASGCVGVLCGCLPEEELTALLIQELFDTGSSVDWTLRHGRGTALGVALQTVADKLWSAQYTSSVRKAVTSLTEADRIPLCMSGYQCLGYIIDHLVATGTVDLELVQAFTKGLRHDSNDVKQLIGQIVCYITSKLSTPLDATVCKVLVSPLVMGTKEKNTVVKTNSELALISLLQLRKNDSYFKSVLRTLDSGMQDVLAEVYSKSLKKMATQHEPPADRIDDTVLLFMSCDIYRTESFIAKVDRNVHGKNNQIHLSQEELIEINLNTITKTARIFRVKPDSLAYLFQKKSPEMGWFYIDEYTLYQKTFCFPKTPQKFEQKGILLKKVCIHLVIAMFKNANLLNSKVKKKA</sequence>
<feature type="repeat" description="HEAT" evidence="3">
    <location>
        <begin position="1398"/>
        <end position="1436"/>
    </location>
</feature>
<dbReference type="PANTHER" id="PTHR23346">
    <property type="entry name" value="TRANSLATIONAL ACTIVATOR GCN1-RELATED"/>
    <property type="match status" value="1"/>
</dbReference>
<dbReference type="InterPro" id="IPR021133">
    <property type="entry name" value="HEAT_type_2"/>
</dbReference>
<feature type="repeat" description="HEAT" evidence="3">
    <location>
        <begin position="1697"/>
        <end position="1734"/>
    </location>
</feature>
<evidence type="ECO:0000256" key="2">
    <source>
        <dbReference type="ARBA" id="ARBA00022737"/>
    </source>
</evidence>
<dbReference type="InterPro" id="IPR034085">
    <property type="entry name" value="TOG"/>
</dbReference>
<evidence type="ECO:0000313" key="5">
    <source>
        <dbReference type="EMBL" id="WAR01242.1"/>
    </source>
</evidence>
<comment type="similarity">
    <text evidence="1">Belongs to the GCN1 family.</text>
</comment>
<dbReference type="Pfam" id="PF24987">
    <property type="entry name" value="HEAT_EF3_N"/>
    <property type="match status" value="2"/>
</dbReference>
<accession>A0ABY7DXA4</accession>
<evidence type="ECO:0000256" key="3">
    <source>
        <dbReference type="PROSITE-ProRule" id="PRU00103"/>
    </source>
</evidence>
<dbReference type="InterPro" id="IPR011989">
    <property type="entry name" value="ARM-like"/>
</dbReference>
<dbReference type="Pfam" id="PF24993">
    <property type="entry name" value="GNC1_N"/>
    <property type="match status" value="1"/>
</dbReference>
<dbReference type="SUPFAM" id="SSF48371">
    <property type="entry name" value="ARM repeat"/>
    <property type="match status" value="4"/>
</dbReference>
<dbReference type="Pfam" id="PF25801">
    <property type="entry name" value="HEAT_GCN1_C_2"/>
    <property type="match status" value="1"/>
</dbReference>
<dbReference type="Pfam" id="PF24984">
    <property type="entry name" value="HEAT_EF3_GNC1"/>
    <property type="match status" value="1"/>
</dbReference>
<evidence type="ECO:0000256" key="1">
    <source>
        <dbReference type="ARBA" id="ARBA00007366"/>
    </source>
</evidence>
<proteinExistence type="inferred from homology"/>
<dbReference type="InterPro" id="IPR057546">
    <property type="entry name" value="HEAT_GCN1"/>
</dbReference>
<dbReference type="SMART" id="SM01349">
    <property type="entry name" value="TOG"/>
    <property type="match status" value="2"/>
</dbReference>
<dbReference type="InterPro" id="IPR000357">
    <property type="entry name" value="HEAT"/>
</dbReference>
<name>A0ABY7DXA4_MYAAR</name>
<evidence type="ECO:0000259" key="4">
    <source>
        <dbReference type="SMART" id="SM01349"/>
    </source>
</evidence>